<dbReference type="EMBL" id="JAGEUA010000001">
    <property type="protein sequence ID" value="KAL1023957.1"/>
    <property type="molecule type" value="Genomic_DNA"/>
</dbReference>
<keyword evidence="2" id="KW-0677">Repeat</keyword>
<dbReference type="Proteomes" id="UP001557470">
    <property type="component" value="Unassembled WGS sequence"/>
</dbReference>
<evidence type="ECO:0000256" key="1">
    <source>
        <dbReference type="ARBA" id="ARBA00022614"/>
    </source>
</evidence>
<accession>A0ABD0XTN9</accession>
<dbReference type="InterPro" id="IPR004020">
    <property type="entry name" value="DAPIN"/>
</dbReference>
<gene>
    <name evidence="4" type="ORF">UPYG_G00049540</name>
</gene>
<dbReference type="InterPro" id="IPR032675">
    <property type="entry name" value="LRR_dom_sf"/>
</dbReference>
<dbReference type="CDD" id="cd08321">
    <property type="entry name" value="Pyrin_ASC-like"/>
    <property type="match status" value="1"/>
</dbReference>
<dbReference type="Gene3D" id="3.80.10.10">
    <property type="entry name" value="Ribonuclease Inhibitor"/>
    <property type="match status" value="1"/>
</dbReference>
<dbReference type="SMART" id="SM01289">
    <property type="entry name" value="PYRIN"/>
    <property type="match status" value="1"/>
</dbReference>
<evidence type="ECO:0000313" key="4">
    <source>
        <dbReference type="EMBL" id="KAL1023957.1"/>
    </source>
</evidence>
<name>A0ABD0XTN9_UMBPY</name>
<dbReference type="SUPFAM" id="SSF47986">
    <property type="entry name" value="DEATH domain"/>
    <property type="match status" value="1"/>
</dbReference>
<dbReference type="PROSITE" id="PS50824">
    <property type="entry name" value="DAPIN"/>
    <property type="match status" value="1"/>
</dbReference>
<dbReference type="SUPFAM" id="SSF52047">
    <property type="entry name" value="RNI-like"/>
    <property type="match status" value="1"/>
</dbReference>
<protein>
    <recommendedName>
        <fullName evidence="3">Pyrin domain-containing protein</fullName>
    </recommendedName>
</protein>
<dbReference type="Pfam" id="PF13516">
    <property type="entry name" value="LRR_6"/>
    <property type="match status" value="3"/>
</dbReference>
<dbReference type="AlphaFoldDB" id="A0ABD0XTN9"/>
<dbReference type="SMART" id="SM00368">
    <property type="entry name" value="LRR_RI"/>
    <property type="match status" value="3"/>
</dbReference>
<dbReference type="PANTHER" id="PTHR24106">
    <property type="entry name" value="NACHT, LRR AND CARD DOMAINS-CONTAINING"/>
    <property type="match status" value="1"/>
</dbReference>
<dbReference type="InterPro" id="IPR001611">
    <property type="entry name" value="Leu-rich_rpt"/>
</dbReference>
<dbReference type="Pfam" id="PF02758">
    <property type="entry name" value="PYRIN"/>
    <property type="match status" value="1"/>
</dbReference>
<evidence type="ECO:0000256" key="2">
    <source>
        <dbReference type="ARBA" id="ARBA00022737"/>
    </source>
</evidence>
<evidence type="ECO:0000259" key="3">
    <source>
        <dbReference type="PROSITE" id="PS50824"/>
    </source>
</evidence>
<dbReference type="InterPro" id="IPR051261">
    <property type="entry name" value="NLR"/>
</dbReference>
<dbReference type="Gene3D" id="1.10.533.10">
    <property type="entry name" value="Death Domain, Fas"/>
    <property type="match status" value="1"/>
</dbReference>
<evidence type="ECO:0000313" key="5">
    <source>
        <dbReference type="Proteomes" id="UP001557470"/>
    </source>
</evidence>
<keyword evidence="1" id="KW-0433">Leucine-rich repeat</keyword>
<sequence length="304" mass="34004">MAPVPEVLLAVLMKLVDADLKTFKWFLTQEQQEGFPHIPVSQLENADRMDTINKMVDTYTEDGAVVITTKILQKMHNNSLIEMLQKNYNKSGTTEPAATVLRTIRDAQAGDCGVSEEVPGLEETQVKYKLKTELKRKYGSIYEEEELDVFDLKKYSRSEEGLLRLMPVIKASRTALLNQSHLSQKCCILLASVLNSSHLKELDISYNDLQDPGVTLLSDGLKSPECKLEKLRLSFCGVTDEGCLVLASVISSTSSHLRELDLSNNDIQDSGVKLLSAGLNSPDCKLEKLRLVIHYHYTLCSTEH</sequence>
<keyword evidence="5" id="KW-1185">Reference proteome</keyword>
<feature type="domain" description="Pyrin" evidence="3">
    <location>
        <begin position="1"/>
        <end position="90"/>
    </location>
</feature>
<reference evidence="4 5" key="1">
    <citation type="submission" date="2024-06" db="EMBL/GenBank/DDBJ databases">
        <authorList>
            <person name="Pan Q."/>
            <person name="Wen M."/>
            <person name="Jouanno E."/>
            <person name="Zahm M."/>
            <person name="Klopp C."/>
            <person name="Cabau C."/>
            <person name="Louis A."/>
            <person name="Berthelot C."/>
            <person name="Parey E."/>
            <person name="Roest Crollius H."/>
            <person name="Montfort J."/>
            <person name="Robinson-Rechavi M."/>
            <person name="Bouchez O."/>
            <person name="Lampietro C."/>
            <person name="Lopez Roques C."/>
            <person name="Donnadieu C."/>
            <person name="Postlethwait J."/>
            <person name="Bobe J."/>
            <person name="Verreycken H."/>
            <person name="Guiguen Y."/>
        </authorList>
    </citation>
    <scope>NUCLEOTIDE SEQUENCE [LARGE SCALE GENOMIC DNA]</scope>
    <source>
        <strain evidence="4">Up_M1</strain>
        <tissue evidence="4">Testis</tissue>
    </source>
</reference>
<dbReference type="InterPro" id="IPR011029">
    <property type="entry name" value="DEATH-like_dom_sf"/>
</dbReference>
<dbReference type="PROSITE" id="PS51450">
    <property type="entry name" value="LRR"/>
    <property type="match status" value="1"/>
</dbReference>
<organism evidence="4 5">
    <name type="scientific">Umbra pygmaea</name>
    <name type="common">Eastern mudminnow</name>
    <dbReference type="NCBI Taxonomy" id="75934"/>
    <lineage>
        <taxon>Eukaryota</taxon>
        <taxon>Metazoa</taxon>
        <taxon>Chordata</taxon>
        <taxon>Craniata</taxon>
        <taxon>Vertebrata</taxon>
        <taxon>Euteleostomi</taxon>
        <taxon>Actinopterygii</taxon>
        <taxon>Neopterygii</taxon>
        <taxon>Teleostei</taxon>
        <taxon>Protacanthopterygii</taxon>
        <taxon>Esociformes</taxon>
        <taxon>Umbridae</taxon>
        <taxon>Umbra</taxon>
    </lineage>
</organism>
<proteinExistence type="predicted"/>
<comment type="caution">
    <text evidence="4">The sequence shown here is derived from an EMBL/GenBank/DDBJ whole genome shotgun (WGS) entry which is preliminary data.</text>
</comment>